<gene>
    <name evidence="1" type="ORF">DMP06_00365</name>
</gene>
<dbReference type="AlphaFoldDB" id="A0A3N0B466"/>
<evidence type="ECO:0000313" key="2">
    <source>
        <dbReference type="Proteomes" id="UP000269591"/>
    </source>
</evidence>
<name>A0A3N0B466_9ACTN</name>
<sequence>MGSSTTYRVLNAADDSSSVIYVIDSAKHPFGIAQAAYGCASTVVAIPIANWNDALTPWPAPGFYEDEPWFGGHGDETLKNLLNHTIPKIEADLDMCRTTAQPALHNDNAGSIRRAICGYSLGGLFALYAFVNDARFDACASISGSLWYQGWMDHLRETTEKLVSSGSVDPDRPGKQDRYAFLSVGKKECKSGLPLFRCVEDNMHASADLLRTVGCRVDAIVGPGNHMQHIPERFEAALAELDEFLARP</sequence>
<reference evidence="2" key="1">
    <citation type="submission" date="2018-05" db="EMBL/GenBank/DDBJ databases">
        <title>Genome Sequencing of selected type strains of the family Eggerthellaceae.</title>
        <authorList>
            <person name="Danylec N."/>
            <person name="Stoll D.A."/>
            <person name="Doetsch A."/>
            <person name="Huch M."/>
        </authorList>
    </citation>
    <scope>NUCLEOTIDE SEQUENCE [LARGE SCALE GENOMIC DNA]</scope>
    <source>
        <strain evidence="2">DSM 24851</strain>
    </source>
</reference>
<dbReference type="OrthoDB" id="9794761at2"/>
<dbReference type="Gene3D" id="3.40.50.1820">
    <property type="entry name" value="alpha/beta hydrolase"/>
    <property type="match status" value="1"/>
</dbReference>
<evidence type="ECO:0000313" key="1">
    <source>
        <dbReference type="EMBL" id="RNL41903.1"/>
    </source>
</evidence>
<dbReference type="InterPro" id="IPR029058">
    <property type="entry name" value="AB_hydrolase_fold"/>
</dbReference>
<dbReference type="EMBL" id="QIBX01000001">
    <property type="protein sequence ID" value="RNL41903.1"/>
    <property type="molecule type" value="Genomic_DNA"/>
</dbReference>
<protein>
    <submittedName>
        <fullName evidence="1">Esterase</fullName>
    </submittedName>
</protein>
<proteinExistence type="predicted"/>
<keyword evidence="2" id="KW-1185">Reference proteome</keyword>
<dbReference type="SUPFAM" id="SSF53474">
    <property type="entry name" value="alpha/beta-Hydrolases"/>
    <property type="match status" value="1"/>
</dbReference>
<comment type="caution">
    <text evidence="1">The sequence shown here is derived from an EMBL/GenBank/DDBJ whole genome shotgun (WGS) entry which is preliminary data.</text>
</comment>
<accession>A0A3N0B466</accession>
<organism evidence="1 2">
    <name type="scientific">Slackia equolifaciens</name>
    <dbReference type="NCBI Taxonomy" id="498718"/>
    <lineage>
        <taxon>Bacteria</taxon>
        <taxon>Bacillati</taxon>
        <taxon>Actinomycetota</taxon>
        <taxon>Coriobacteriia</taxon>
        <taxon>Eggerthellales</taxon>
        <taxon>Eggerthellaceae</taxon>
        <taxon>Slackia</taxon>
    </lineage>
</organism>
<dbReference type="Proteomes" id="UP000269591">
    <property type="component" value="Unassembled WGS sequence"/>
</dbReference>